<dbReference type="Proteomes" id="UP000271162">
    <property type="component" value="Unassembled WGS sequence"/>
</dbReference>
<organism evidence="3">
    <name type="scientific">Nippostrongylus brasiliensis</name>
    <name type="common">Rat hookworm</name>
    <dbReference type="NCBI Taxonomy" id="27835"/>
    <lineage>
        <taxon>Eukaryota</taxon>
        <taxon>Metazoa</taxon>
        <taxon>Ecdysozoa</taxon>
        <taxon>Nematoda</taxon>
        <taxon>Chromadorea</taxon>
        <taxon>Rhabditida</taxon>
        <taxon>Rhabditina</taxon>
        <taxon>Rhabditomorpha</taxon>
        <taxon>Strongyloidea</taxon>
        <taxon>Heligmosomidae</taxon>
        <taxon>Nippostrongylus</taxon>
    </lineage>
</organism>
<reference evidence="1 2" key="2">
    <citation type="submission" date="2018-11" db="EMBL/GenBank/DDBJ databases">
        <authorList>
            <consortium name="Pathogen Informatics"/>
        </authorList>
    </citation>
    <scope>NUCLEOTIDE SEQUENCE [LARGE SCALE GENOMIC DNA]</scope>
</reference>
<name>A0A0N4YG44_NIPBR</name>
<dbReference type="EMBL" id="UYSL01021879">
    <property type="protein sequence ID" value="VDL79357.1"/>
    <property type="molecule type" value="Genomic_DNA"/>
</dbReference>
<gene>
    <name evidence="1" type="ORF">NBR_LOCUS15763</name>
</gene>
<protein>
    <submittedName>
        <fullName evidence="3">BEN domain-containing protein</fullName>
    </submittedName>
</protein>
<dbReference type="WBParaSite" id="NBR_0001576201-mRNA-1">
    <property type="protein sequence ID" value="NBR_0001576201-mRNA-1"/>
    <property type="gene ID" value="NBR_0001576201"/>
</dbReference>
<evidence type="ECO:0000313" key="1">
    <source>
        <dbReference type="EMBL" id="VDL79357.1"/>
    </source>
</evidence>
<evidence type="ECO:0000313" key="2">
    <source>
        <dbReference type="Proteomes" id="UP000271162"/>
    </source>
</evidence>
<proteinExistence type="predicted"/>
<evidence type="ECO:0000313" key="3">
    <source>
        <dbReference type="WBParaSite" id="NBR_0001576201-mRNA-1"/>
    </source>
</evidence>
<reference evidence="3" key="1">
    <citation type="submission" date="2017-02" db="UniProtKB">
        <authorList>
            <consortium name="WormBaseParasite"/>
        </authorList>
    </citation>
    <scope>IDENTIFICATION</scope>
</reference>
<keyword evidence="2" id="KW-1185">Reference proteome</keyword>
<sequence>MLQLVDKQLAEELAKRINPSVQSMNSNFQQRQTPTPELNTNAVINAHCFEDDTKNPTMRHTPEDTCGSCCTSCAEANSRKLDGILEKLKHVESSSSAKSAETGFCFEKIMSELEETNNVLRSVYSKIPKPSTEGPNFALMPKEKVATMRKLRGDNMNKFALDLERELYATGDRKDLTKPVEKRFASADKVAFIKECVFMFYDVHGEAKRTTWLAVRNALNSRVRRLRSSSKGMSVDCPLLESFNYDTDEQKWSDLTQ</sequence>
<dbReference type="AlphaFoldDB" id="A0A0N4YG44"/>
<accession>A0A0N4YG44</accession>